<keyword evidence="3" id="KW-0175">Coiled coil</keyword>
<dbReference type="Gene3D" id="2.30.30.40">
    <property type="entry name" value="SH3 Domains"/>
    <property type="match status" value="1"/>
</dbReference>
<dbReference type="InterPro" id="IPR027267">
    <property type="entry name" value="AH/BAR_dom_sf"/>
</dbReference>
<dbReference type="Pfam" id="PF03114">
    <property type="entry name" value="BAR"/>
    <property type="match status" value="1"/>
</dbReference>
<evidence type="ECO:0000313" key="7">
    <source>
        <dbReference type="EMBL" id="PLW35265.1"/>
    </source>
</evidence>
<feature type="compositionally biased region" description="Acidic residues" evidence="4">
    <location>
        <begin position="325"/>
        <end position="350"/>
    </location>
</feature>
<feature type="region of interest" description="Disordered" evidence="4">
    <location>
        <begin position="285"/>
        <end position="429"/>
    </location>
</feature>
<dbReference type="SMART" id="SM00326">
    <property type="entry name" value="SH3"/>
    <property type="match status" value="1"/>
</dbReference>
<dbReference type="SUPFAM" id="SSF103657">
    <property type="entry name" value="BAR/IMD domain-like"/>
    <property type="match status" value="1"/>
</dbReference>
<dbReference type="SMART" id="SM00721">
    <property type="entry name" value="BAR"/>
    <property type="match status" value="1"/>
</dbReference>
<evidence type="ECO:0000256" key="3">
    <source>
        <dbReference type="SAM" id="Coils"/>
    </source>
</evidence>
<feature type="compositionally biased region" description="Basic and acidic residues" evidence="4">
    <location>
        <begin position="491"/>
        <end position="505"/>
    </location>
</feature>
<evidence type="ECO:0000259" key="6">
    <source>
        <dbReference type="PROSITE" id="PS51021"/>
    </source>
</evidence>
<feature type="coiled-coil region" evidence="3">
    <location>
        <begin position="182"/>
        <end position="251"/>
    </location>
</feature>
<protein>
    <recommendedName>
        <fullName evidence="9">SH3 domain-containing protein</fullName>
    </recommendedName>
</protein>
<feature type="domain" description="BAR" evidence="6">
    <location>
        <begin position="67"/>
        <end position="293"/>
    </location>
</feature>
<feature type="domain" description="SH3" evidence="5">
    <location>
        <begin position="420"/>
        <end position="481"/>
    </location>
</feature>
<dbReference type="GO" id="GO:0005737">
    <property type="term" value="C:cytoplasm"/>
    <property type="evidence" value="ECO:0007669"/>
    <property type="project" value="InterPro"/>
</dbReference>
<dbReference type="Proteomes" id="UP000235392">
    <property type="component" value="Unassembled WGS sequence"/>
</dbReference>
<dbReference type="SUPFAM" id="SSF50044">
    <property type="entry name" value="SH3-domain"/>
    <property type="match status" value="1"/>
</dbReference>
<dbReference type="CDD" id="cd00174">
    <property type="entry name" value="SH3"/>
    <property type="match status" value="1"/>
</dbReference>
<dbReference type="InterPro" id="IPR036028">
    <property type="entry name" value="SH3-like_dom_sf"/>
</dbReference>
<dbReference type="Gene3D" id="1.20.1270.60">
    <property type="entry name" value="Arfaptin homology (AH) domain/BAR domain"/>
    <property type="match status" value="1"/>
</dbReference>
<evidence type="ECO:0000259" key="5">
    <source>
        <dbReference type="PROSITE" id="PS50002"/>
    </source>
</evidence>
<accession>A0A2N5UC00</accession>
<feature type="compositionally biased region" description="Polar residues" evidence="4">
    <location>
        <begin position="386"/>
        <end position="413"/>
    </location>
</feature>
<feature type="compositionally biased region" description="Basic and acidic residues" evidence="4">
    <location>
        <begin position="415"/>
        <end position="426"/>
    </location>
</feature>
<feature type="compositionally biased region" description="Basic and acidic residues" evidence="4">
    <location>
        <begin position="374"/>
        <end position="384"/>
    </location>
</feature>
<dbReference type="AlphaFoldDB" id="A0A2N5UC00"/>
<comment type="caution">
    <text evidence="7">The sequence shown here is derived from an EMBL/GenBank/DDBJ whole genome shotgun (WGS) entry which is preliminary data.</text>
</comment>
<feature type="region of interest" description="Disordered" evidence="4">
    <location>
        <begin position="482"/>
        <end position="532"/>
    </location>
</feature>
<dbReference type="PROSITE" id="PS50002">
    <property type="entry name" value="SH3"/>
    <property type="match status" value="1"/>
</dbReference>
<evidence type="ECO:0000313" key="8">
    <source>
        <dbReference type="Proteomes" id="UP000235392"/>
    </source>
</evidence>
<evidence type="ECO:0000256" key="2">
    <source>
        <dbReference type="PROSITE-ProRule" id="PRU00192"/>
    </source>
</evidence>
<dbReference type="PROSITE" id="PS51021">
    <property type="entry name" value="BAR"/>
    <property type="match status" value="1"/>
</dbReference>
<evidence type="ECO:0000256" key="4">
    <source>
        <dbReference type="SAM" id="MobiDB-lite"/>
    </source>
</evidence>
<dbReference type="InterPro" id="IPR004148">
    <property type="entry name" value="BAR_dom"/>
</dbReference>
<dbReference type="EMBL" id="PGCI01000181">
    <property type="protein sequence ID" value="PLW35265.1"/>
    <property type="molecule type" value="Genomic_DNA"/>
</dbReference>
<keyword evidence="1 2" id="KW-0728">SH3 domain</keyword>
<proteinExistence type="predicted"/>
<evidence type="ECO:0008006" key="9">
    <source>
        <dbReference type="Google" id="ProtNLM"/>
    </source>
</evidence>
<dbReference type="InterPro" id="IPR001452">
    <property type="entry name" value="SH3_domain"/>
</dbReference>
<organism evidence="7 8">
    <name type="scientific">Puccinia coronata f. sp. avenae</name>
    <dbReference type="NCBI Taxonomy" id="200324"/>
    <lineage>
        <taxon>Eukaryota</taxon>
        <taxon>Fungi</taxon>
        <taxon>Dikarya</taxon>
        <taxon>Basidiomycota</taxon>
        <taxon>Pucciniomycotina</taxon>
        <taxon>Pucciniomycetes</taxon>
        <taxon>Pucciniales</taxon>
        <taxon>Pucciniaceae</taxon>
        <taxon>Puccinia</taxon>
    </lineage>
</organism>
<reference evidence="7 8" key="1">
    <citation type="submission" date="2017-11" db="EMBL/GenBank/DDBJ databases">
        <title>De novo assembly and phasing of dikaryotic genomes from two isolates of Puccinia coronata f. sp. avenae, the causal agent of oat crown rust.</title>
        <authorList>
            <person name="Miller M.E."/>
            <person name="Zhang Y."/>
            <person name="Omidvar V."/>
            <person name="Sperschneider J."/>
            <person name="Schwessinger B."/>
            <person name="Raley C."/>
            <person name="Palmer J.M."/>
            <person name="Garnica D."/>
            <person name="Upadhyaya N."/>
            <person name="Rathjen J."/>
            <person name="Taylor J.M."/>
            <person name="Park R.F."/>
            <person name="Dodds P.N."/>
            <person name="Hirsch C.D."/>
            <person name="Kianian S.F."/>
            <person name="Figueroa M."/>
        </authorList>
    </citation>
    <scope>NUCLEOTIDE SEQUENCE [LARGE SCALE GENOMIC DNA]</scope>
    <source>
        <strain evidence="7">12SD80</strain>
    </source>
</reference>
<gene>
    <name evidence="7" type="ORF">PCASD_13684</name>
</gene>
<evidence type="ECO:0000256" key="1">
    <source>
        <dbReference type="ARBA" id="ARBA00022443"/>
    </source>
</evidence>
<name>A0A2N5UC00_9BASI</name>
<dbReference type="Pfam" id="PF00018">
    <property type="entry name" value="SH3_1"/>
    <property type="match status" value="1"/>
</dbReference>
<sequence length="560" mass="63087">MVLYKTVGSVGVETGRWKKAGRDSKREGGTTHRTTAVAKEQFLATTPLLIIWTGEKLGGQQKTDTTLYMHTQTSTIRLSEDFQSLEQDVELRKAGHRYRQGSPIDGLGLIMANHGEEFGSDSSFGRSITPPHFFFSRKEIHFLSLEQQQVKHYSHLGKLNSRWPPPPPTLPDHMNSGWLTSLEKSLAQMSEYTNQRKKLDSRRLTYDAMLAKVQKSKKEKRDLEDDLRVAKNRYEETSEEVQERAVAIQDSESDQLIALTKLLEIESNWIDEQKRILDDLKKNWSSTSGRKKTAHSFGAEPPPSSKTLIKGKTGSVSRRSRPQYSDDEGEQEEQEGGDQQVDEDEYEEREPDLSARRQPRPAVTAPPKPRQTPSRRESLIKEKPGSASNDKSPALQRQSAKPSSTQPDSQASASGRHERQSDEMDAAKWAYNATESDELELEVGDRVRVTNEVNGEWYVGRNEATGRSGMFPAAYCVAEQEPEPSRYLTPETHDTFADPDEHYVEEGAGADGTDDESESAALRPSQTVPTPNFSPCIRRWAPAYWLLPRESPDATLSEHL</sequence>